<dbReference type="EMBL" id="JACGZW010000027">
    <property type="protein sequence ID" value="MBB1160170.1"/>
    <property type="molecule type" value="Genomic_DNA"/>
</dbReference>
<gene>
    <name evidence="1" type="ORF">H4281_44085</name>
</gene>
<evidence type="ECO:0000313" key="1">
    <source>
        <dbReference type="EMBL" id="MBB1160170.1"/>
    </source>
</evidence>
<dbReference type="InterPro" id="IPR056510">
    <property type="entry name" value="WapI"/>
</dbReference>
<dbReference type="RefSeq" id="WP_182896793.1">
    <property type="nucleotide sequence ID" value="NZ_JACGZW010000027.1"/>
</dbReference>
<organism evidence="1 2">
    <name type="scientific">Amycolatopsis dendrobii</name>
    <dbReference type="NCBI Taxonomy" id="2760662"/>
    <lineage>
        <taxon>Bacteria</taxon>
        <taxon>Bacillati</taxon>
        <taxon>Actinomycetota</taxon>
        <taxon>Actinomycetes</taxon>
        <taxon>Pseudonocardiales</taxon>
        <taxon>Pseudonocardiaceae</taxon>
        <taxon>Amycolatopsis</taxon>
    </lineage>
</organism>
<name>A0A7W3ZG56_9PSEU</name>
<reference evidence="1 2" key="1">
    <citation type="submission" date="2020-08" db="EMBL/GenBank/DDBJ databases">
        <title>Amycolatopsis sp. nov. DR6-1 isolated from Dendrobium heterocarpum.</title>
        <authorList>
            <person name="Tedsree N."/>
            <person name="Kuncharoen N."/>
            <person name="Likhitwitayawuid K."/>
            <person name="Tanasupawat S."/>
        </authorList>
    </citation>
    <scope>NUCLEOTIDE SEQUENCE [LARGE SCALE GENOMIC DNA]</scope>
    <source>
        <strain evidence="1 2">DR6-1</strain>
    </source>
</reference>
<protein>
    <submittedName>
        <fullName evidence="1">Uncharacterized protein</fullName>
    </submittedName>
</protein>
<dbReference type="Proteomes" id="UP000526734">
    <property type="component" value="Unassembled WGS sequence"/>
</dbReference>
<proteinExistence type="predicted"/>
<comment type="caution">
    <text evidence="1">The sequence shown here is derived from an EMBL/GenBank/DDBJ whole genome shotgun (WGS) entry which is preliminary data.</text>
</comment>
<accession>A0A7W3ZG56</accession>
<sequence>MHTVTFGAARGDRLVIAVHGRMHPGADDFWDGNWLISPIEIVSGGFTARLDAGLRANELQEFRQQLATCPKSGGSARLTSLEDWLDLTVTVSDGRVEAEGVAVADHSSGNRLSFRLEGLEYAQLAEVVAGLTEIEAGYPVLGLPGEVPG</sequence>
<dbReference type="Pfam" id="PF24716">
    <property type="entry name" value="WapI"/>
    <property type="match status" value="1"/>
</dbReference>
<evidence type="ECO:0000313" key="2">
    <source>
        <dbReference type="Proteomes" id="UP000526734"/>
    </source>
</evidence>
<dbReference type="AlphaFoldDB" id="A0A7W3ZG56"/>
<keyword evidence="2" id="KW-1185">Reference proteome</keyword>